<evidence type="ECO:0000256" key="5">
    <source>
        <dbReference type="ARBA" id="ARBA00022707"/>
    </source>
</evidence>
<dbReference type="InterPro" id="IPR001558">
    <property type="entry name" value="HIV_Nef"/>
</dbReference>
<reference evidence="12" key="1">
    <citation type="journal article" date="2004" name="J. Virol.">
        <title>Nef proteins from simian immunodeficiency virus-infected chimpanzees interact with p21-activated kinase 2 and modulate cell surface expression of various human receptors.</title>
        <authorList>
            <person name="Kirchhoff F."/>
            <person name="Schindler M."/>
            <person name="Bailer N."/>
            <person name="Renkema G.H."/>
            <person name="Saksela K."/>
            <person name="Knoop V."/>
            <person name="Muller-Trutwin M.C."/>
            <person name="Santiago M.L."/>
            <person name="Bibollet-Ruche F."/>
            <person name="Dittmar M.T."/>
            <person name="Heeney J.L."/>
            <person name="Hahn B.H."/>
            <person name="Munch J."/>
        </authorList>
    </citation>
    <scope>NUCLEOTIDE SEQUENCE</scope>
</reference>
<keyword evidence="8" id="KW-0472">Membrane</keyword>
<keyword evidence="3" id="KW-1032">Host cell membrane</keyword>
<keyword evidence="4" id="KW-0945">Host-virus interaction</keyword>
<organism evidence="12">
    <name type="scientific">Simian immunodeficiency virus</name>
    <name type="common">SIV</name>
    <dbReference type="NCBI Taxonomy" id="11723"/>
    <lineage>
        <taxon>Viruses</taxon>
        <taxon>Riboviria</taxon>
        <taxon>Pararnavirae</taxon>
        <taxon>Artverviricota</taxon>
        <taxon>Revtraviricetes</taxon>
        <taxon>Ortervirales</taxon>
        <taxon>Retroviridae</taxon>
        <taxon>Orthoretrovirinae</taxon>
        <taxon>Lentivirus</taxon>
        <taxon>Lentivirus simimdef</taxon>
    </lineage>
</organism>
<sequence length="198" mass="22693">MGSAWSKIKWVGARQAIRKIHETNPDDIGPCGKELASRGALTSSTIGTEKDVITYSEDHTEEGTGFPVRPQVPMRPMTEKIAVDLSWFLKEKGGLDGLIYSPKRAAILDMWMFNTQGIFPDWQNYTEEPGVRYPLCRGWCFKLVPVESPPDDERNILLHPACTHGDGDPHKEILRWEFDASLMRRHIARERHPEYFRD</sequence>
<evidence type="ECO:0000256" key="11">
    <source>
        <dbReference type="RuleBase" id="RU000344"/>
    </source>
</evidence>
<organismHost>
    <name type="scientific">Cercopithecidae</name>
    <name type="common">Old World monkeys</name>
    <dbReference type="NCBI Taxonomy" id="9527"/>
</organismHost>
<dbReference type="EMBL" id="AY536915">
    <property type="protein sequence ID" value="AAS46895.1"/>
    <property type="molecule type" value="Genomic_RNA"/>
</dbReference>
<accession>Q6QIY8</accession>
<keyword evidence="10 11" id="KW-0449">Lipoprotein</keyword>
<keyword evidence="6" id="KW-1043">Host membrane</keyword>
<evidence type="ECO:0000256" key="3">
    <source>
        <dbReference type="ARBA" id="ARBA00022511"/>
    </source>
</evidence>
<keyword evidence="7 11" id="KW-0843">Virulence</keyword>
<evidence type="ECO:0000256" key="6">
    <source>
        <dbReference type="ARBA" id="ARBA00022870"/>
    </source>
</evidence>
<dbReference type="Pfam" id="PF00469">
    <property type="entry name" value="F-protein"/>
    <property type="match status" value="1"/>
</dbReference>
<evidence type="ECO:0000256" key="9">
    <source>
        <dbReference type="ARBA" id="ARBA00023280"/>
    </source>
</evidence>
<protein>
    <recommendedName>
        <fullName evidence="2 11">Protein Nef</fullName>
    </recommendedName>
</protein>
<dbReference type="SUPFAM" id="SSF55671">
    <property type="entry name" value="Regulatory factor Nef"/>
    <property type="match status" value="1"/>
</dbReference>
<evidence type="ECO:0000313" key="12">
    <source>
        <dbReference type="EMBL" id="AAS46896.1"/>
    </source>
</evidence>
<comment type="similarity">
    <text evidence="1 11">Belongs to the lentivirus primate group Nef protein family.</text>
</comment>
<evidence type="ECO:0000256" key="2">
    <source>
        <dbReference type="ARBA" id="ARBA00013526"/>
    </source>
</evidence>
<dbReference type="EMBL" id="AY536916">
    <property type="protein sequence ID" value="AAS46896.1"/>
    <property type="molecule type" value="Genomic_DNA"/>
</dbReference>
<dbReference type="InterPro" id="IPR027481">
    <property type="entry name" value="HIV-1_Nef_core_sf"/>
</dbReference>
<name>Q6QIY8_SIV</name>
<evidence type="ECO:0000256" key="8">
    <source>
        <dbReference type="ARBA" id="ARBA00023136"/>
    </source>
</evidence>
<evidence type="ECO:0000256" key="7">
    <source>
        <dbReference type="ARBA" id="ARBA00023026"/>
    </source>
</evidence>
<evidence type="ECO:0000256" key="10">
    <source>
        <dbReference type="ARBA" id="ARBA00023288"/>
    </source>
</evidence>
<organismHost>
    <name type="scientific">Pan troglodytes</name>
    <name type="common">Chimpanzee</name>
    <dbReference type="NCBI Taxonomy" id="9598"/>
</organismHost>
<keyword evidence="9 11" id="KW-0899">Viral immunoevasion</keyword>
<dbReference type="GO" id="GO:0005525">
    <property type="term" value="F:GTP binding"/>
    <property type="evidence" value="ECO:0007669"/>
    <property type="project" value="InterPro"/>
</dbReference>
<gene>
    <name evidence="12" type="primary">nef</name>
</gene>
<evidence type="ECO:0000256" key="1">
    <source>
        <dbReference type="ARBA" id="ARBA00006933"/>
    </source>
</evidence>
<keyword evidence="5 11" id="KW-0519">Myristate</keyword>
<evidence type="ECO:0000256" key="4">
    <source>
        <dbReference type="ARBA" id="ARBA00022581"/>
    </source>
</evidence>
<proteinExistence type="inferred from homology"/>
<dbReference type="Gene3D" id="3.30.62.10">
    <property type="entry name" value="Nef Regulatory Factor"/>
    <property type="match status" value="1"/>
</dbReference>